<dbReference type="Pfam" id="PF00895">
    <property type="entry name" value="ATP-synt_8"/>
    <property type="match status" value="1"/>
</dbReference>
<keyword evidence="7 12" id="KW-0375">Hydrogen ion transport</keyword>
<reference evidence="14" key="1">
    <citation type="submission" date="2017-10" db="EMBL/GenBank/DDBJ databases">
        <title>The first complete mitochondrial genome of the subfamily Phyllocephalinae (Heteroptera: Pentatomidae) and its related phylogenetic analysis.</title>
        <authorList>
            <person name="Zhao Q."/>
            <person name="Wei J."/>
            <person name="Li M."/>
            <person name="Zhao W."/>
            <person name="Zhang H."/>
        </authorList>
    </citation>
    <scope>NUCLEOTIDE SEQUENCE</scope>
</reference>
<dbReference type="GO" id="GO:0045259">
    <property type="term" value="C:proton-transporting ATP synthase complex"/>
    <property type="evidence" value="ECO:0007669"/>
    <property type="project" value="UniProtKB-KW"/>
</dbReference>
<evidence type="ECO:0000256" key="4">
    <source>
        <dbReference type="ARBA" id="ARBA00022448"/>
    </source>
</evidence>
<protein>
    <recommendedName>
        <fullName evidence="12">ATP synthase complex subunit 8</fullName>
    </recommendedName>
</protein>
<gene>
    <name evidence="14" type="primary">atp8</name>
</gene>
<keyword evidence="10 12" id="KW-0496">Mitochondrion</keyword>
<evidence type="ECO:0000313" key="14">
    <source>
        <dbReference type="EMBL" id="AUF71504.1"/>
    </source>
</evidence>
<evidence type="ECO:0000256" key="13">
    <source>
        <dbReference type="SAM" id="Phobius"/>
    </source>
</evidence>
<name>A0A343RQB1_9HEMI</name>
<evidence type="ECO:0000256" key="10">
    <source>
        <dbReference type="ARBA" id="ARBA00023128"/>
    </source>
</evidence>
<dbReference type="GO" id="GO:0031966">
    <property type="term" value="C:mitochondrial membrane"/>
    <property type="evidence" value="ECO:0007669"/>
    <property type="project" value="UniProtKB-SubCell"/>
</dbReference>
<evidence type="ECO:0000256" key="1">
    <source>
        <dbReference type="ARBA" id="ARBA00004304"/>
    </source>
</evidence>
<keyword evidence="5 12" id="KW-0138">CF(0)</keyword>
<keyword evidence="9 12" id="KW-0406">Ion transport</keyword>
<comment type="subunit">
    <text evidence="3">F-type ATPases have 2 components, CF(1) - the catalytic core - and CF(0) - the membrane proton channel.</text>
</comment>
<sequence>MPQMAPMMWDLLFIYFMMSFMLMNILIYFMQKKLIKKMKTWNYKNNEMNWKW</sequence>
<evidence type="ECO:0000256" key="5">
    <source>
        <dbReference type="ARBA" id="ARBA00022547"/>
    </source>
</evidence>
<dbReference type="AlphaFoldDB" id="A0A343RQB1"/>
<feature type="transmembrane region" description="Helical" evidence="13">
    <location>
        <begin position="12"/>
        <end position="30"/>
    </location>
</feature>
<dbReference type="GO" id="GO:0015078">
    <property type="term" value="F:proton transmembrane transporter activity"/>
    <property type="evidence" value="ECO:0007669"/>
    <property type="project" value="InterPro"/>
</dbReference>
<organism evidence="14">
    <name type="scientific">Gonopsis affinis</name>
    <dbReference type="NCBI Taxonomy" id="1874122"/>
    <lineage>
        <taxon>Eukaryota</taxon>
        <taxon>Metazoa</taxon>
        <taxon>Ecdysozoa</taxon>
        <taxon>Arthropoda</taxon>
        <taxon>Hexapoda</taxon>
        <taxon>Insecta</taxon>
        <taxon>Pterygota</taxon>
        <taxon>Neoptera</taxon>
        <taxon>Paraneoptera</taxon>
        <taxon>Hemiptera</taxon>
        <taxon>Heteroptera</taxon>
        <taxon>Panheteroptera</taxon>
        <taxon>Pentatomomorpha</taxon>
        <taxon>Pentatomoidea</taxon>
        <taxon>Pentatomidae</taxon>
        <taxon>Phyllocephalinae</taxon>
        <taxon>Gonopsis</taxon>
    </lineage>
</organism>
<dbReference type="InterPro" id="IPR001421">
    <property type="entry name" value="ATP8_metazoa"/>
</dbReference>
<comment type="subcellular location">
    <subcellularLocation>
        <location evidence="1 12">Mitochondrion membrane</location>
        <topology evidence="1 12">Single-pass membrane protein</topology>
    </subcellularLocation>
</comment>
<dbReference type="EMBL" id="MG182695">
    <property type="protein sequence ID" value="AUF71504.1"/>
    <property type="molecule type" value="Genomic_DNA"/>
</dbReference>
<keyword evidence="11 13" id="KW-0472">Membrane</keyword>
<keyword evidence="4 12" id="KW-0813">Transport</keyword>
<evidence type="ECO:0000256" key="8">
    <source>
        <dbReference type="ARBA" id="ARBA00022989"/>
    </source>
</evidence>
<comment type="similarity">
    <text evidence="2 12">Belongs to the ATPase protein 8 family.</text>
</comment>
<evidence type="ECO:0000256" key="2">
    <source>
        <dbReference type="ARBA" id="ARBA00008892"/>
    </source>
</evidence>
<keyword evidence="6 12" id="KW-0812">Transmembrane</keyword>
<evidence type="ECO:0000256" key="7">
    <source>
        <dbReference type="ARBA" id="ARBA00022781"/>
    </source>
</evidence>
<proteinExistence type="inferred from homology"/>
<dbReference type="RefSeq" id="YP_009454509.1">
    <property type="nucleotide sequence ID" value="NC_036745.1"/>
</dbReference>
<evidence type="ECO:0000256" key="12">
    <source>
        <dbReference type="RuleBase" id="RU003661"/>
    </source>
</evidence>
<dbReference type="GeneID" id="35455139"/>
<keyword evidence="8 13" id="KW-1133">Transmembrane helix</keyword>
<geneLocation type="mitochondrion" evidence="14"/>
<evidence type="ECO:0000256" key="11">
    <source>
        <dbReference type="ARBA" id="ARBA00023136"/>
    </source>
</evidence>
<evidence type="ECO:0000256" key="3">
    <source>
        <dbReference type="ARBA" id="ARBA00011291"/>
    </source>
</evidence>
<dbReference type="GO" id="GO:0015986">
    <property type="term" value="P:proton motive force-driven ATP synthesis"/>
    <property type="evidence" value="ECO:0007669"/>
    <property type="project" value="InterPro"/>
</dbReference>
<evidence type="ECO:0000256" key="6">
    <source>
        <dbReference type="ARBA" id="ARBA00022692"/>
    </source>
</evidence>
<accession>A0A343RQB1</accession>
<evidence type="ECO:0000256" key="9">
    <source>
        <dbReference type="ARBA" id="ARBA00023065"/>
    </source>
</evidence>